<dbReference type="InParanoid" id="A0A1S3GNY2"/>
<dbReference type="InterPro" id="IPR043444">
    <property type="entry name" value="TESPA1-like"/>
</dbReference>
<dbReference type="InterPro" id="IPR029326">
    <property type="entry name" value="SSFA2_C"/>
</dbReference>
<keyword evidence="1 2" id="KW-0175">Coiled coil</keyword>
<feature type="domain" description="ITPR-interacting" evidence="4">
    <location>
        <begin position="112"/>
        <end position="264"/>
    </location>
</feature>
<feature type="coiled-coil region" evidence="2">
    <location>
        <begin position="864"/>
        <end position="898"/>
    </location>
</feature>
<feature type="region of interest" description="Disordered" evidence="3">
    <location>
        <begin position="1"/>
        <end position="28"/>
    </location>
</feature>
<feature type="region of interest" description="Disordered" evidence="3">
    <location>
        <begin position="499"/>
        <end position="591"/>
    </location>
</feature>
<feature type="compositionally biased region" description="Basic and acidic residues" evidence="3">
    <location>
        <begin position="557"/>
        <end position="571"/>
    </location>
</feature>
<sequence>MMAEKSQGSDNPQESQEKSKREILRHTKTAWMPLDGQSALGSEEESQMVSVPLLEDFKQENIQQWLDSGFFVSVNEHIQQVIDPTGSLHEEGMVQMTVKDYMRSLHQLSETPSLSRGTSFNSCHSTTSVPQSIPEWLEFWEKDPVDILLDLGFGTDEPDICTQIPARFLTCGSAARGIDIHVFLEAQKQRMDVENPNLYGRFRQLEILDRVTSAFSSLLHDVNALQSNTGEKAGGQGVQKTSARGAQEPRKRMSRLLRRASRQDTRRICKLEAPEALGMENGFPTTSAKQWDYGAELPMASISHSQDHKSSLTELHSVQICDTWTPYHPPPASLEPGSSVLARQSPLPWVPQMSVRARTQKDWIYTSKPKNSPHLAGKAPDSFEMEEVQSFEEEMGSVLNLTSGTAGARVDRANSCQSDSSGFLEEPLEPPQLQVEESESSHGPPEAGEGKPRNPSHSSVSSRNFQQESGGSDSMGLVGTSSSQDCSVLEEKTSAFMVEEEPLLGASEGSPDLWTPDMDSKNPTGGEDPEEDVEYEDAEGLATSTNPGPWGPLVPEITEKGDGSVRPEKAGEVPGKWQCQDPQRSPGMDSTPVRILRVDSESSRAMESSKLCSDTSEIVLAQERPSQHIPSHGGVTPHTADLVCTTKSSPYLHTLPEADAGCHESVTTPVSSGLESGAWNAVAVGANCRGAAFEQTLCDPITMTGTQVAQVHDVSVQTSISRSPSQPCCLSPWNKLCACGRNALTKSASLDTDFPRTCTAGFCHSTLHCCLCGPYHPYAPGDRCCLSPAPAACLLGLHPQTGLTEAPLMETPKVFPDTTRRELRSCTLPGLEAITTVCQSFREYLEEVGQHLAGQQALLSRDMLEEEREEVQHLHTLREALRQQVAELEFQLGDLAGKIREELLLELDCLIGEPLGLHTNLPPCNWTEDRNGQNLYAHPHPAVVPEPASPPFSGETQLPAACTPLVLRSSTMPSTQPPAQVSQRRMKLDADLAIHQRTCGSTNHVMDTVVPCIYKLLLAVKDVVLCVSLGCTLQTPSRTPCAVLYCAESALAHTTSLSIPLALVPEKQSISMATAAAGP</sequence>
<gene>
    <name evidence="6" type="primary">Ccdc129</name>
</gene>
<proteinExistence type="predicted"/>
<dbReference type="InterPro" id="IPR029325">
    <property type="entry name" value="ITPR-bd"/>
</dbReference>
<feature type="compositionally biased region" description="Polar residues" evidence="3">
    <location>
        <begin position="455"/>
        <end position="472"/>
    </location>
</feature>
<evidence type="ECO:0000259" key="4">
    <source>
        <dbReference type="SMART" id="SM01257"/>
    </source>
</evidence>
<dbReference type="SMART" id="SM01257">
    <property type="entry name" value="KRAP_IP3R_bind"/>
    <property type="match status" value="1"/>
</dbReference>
<evidence type="ECO:0000256" key="3">
    <source>
        <dbReference type="SAM" id="MobiDB-lite"/>
    </source>
</evidence>
<organism evidence="5 6">
    <name type="scientific">Dipodomys ordii</name>
    <name type="common">Ord's kangaroo rat</name>
    <dbReference type="NCBI Taxonomy" id="10020"/>
    <lineage>
        <taxon>Eukaryota</taxon>
        <taxon>Metazoa</taxon>
        <taxon>Chordata</taxon>
        <taxon>Craniata</taxon>
        <taxon>Vertebrata</taxon>
        <taxon>Euteleostomi</taxon>
        <taxon>Mammalia</taxon>
        <taxon>Eutheria</taxon>
        <taxon>Euarchontoglires</taxon>
        <taxon>Glires</taxon>
        <taxon>Rodentia</taxon>
        <taxon>Castorimorpha</taxon>
        <taxon>Heteromyidae</taxon>
        <taxon>Dipodomyinae</taxon>
        <taxon>Dipodomys</taxon>
    </lineage>
</organism>
<protein>
    <submittedName>
        <fullName evidence="6">Coiled-coil domain-containing protein 129</fullName>
    </submittedName>
</protein>
<evidence type="ECO:0000313" key="6">
    <source>
        <dbReference type="RefSeq" id="XP_012890583.1"/>
    </source>
</evidence>
<dbReference type="Proteomes" id="UP000081671">
    <property type="component" value="Unplaced"/>
</dbReference>
<feature type="compositionally biased region" description="Basic and acidic residues" evidence="3">
    <location>
        <begin position="15"/>
        <end position="25"/>
    </location>
</feature>
<dbReference type="GeneID" id="105999960"/>
<dbReference type="PANTHER" id="PTHR17469:SF14">
    <property type="entry name" value="PROTEIN ITPRID1"/>
    <property type="match status" value="1"/>
</dbReference>
<dbReference type="RefSeq" id="XP_012890583.1">
    <property type="nucleotide sequence ID" value="XM_013035129.1"/>
</dbReference>
<dbReference type="Pfam" id="PF14722">
    <property type="entry name" value="KRAP_IP3R_bind"/>
    <property type="match status" value="1"/>
</dbReference>
<dbReference type="KEGG" id="dord:105999960"/>
<dbReference type="PANTHER" id="PTHR17469">
    <property type="entry name" value="SPERM SPECIFIC ANTIGEN 2-RELATED"/>
    <property type="match status" value="1"/>
</dbReference>
<dbReference type="GO" id="GO:0005102">
    <property type="term" value="F:signaling receptor binding"/>
    <property type="evidence" value="ECO:0007669"/>
    <property type="project" value="InterPro"/>
</dbReference>
<name>A0A1S3GNY2_DIPOR</name>
<evidence type="ECO:0000313" key="5">
    <source>
        <dbReference type="Proteomes" id="UP000081671"/>
    </source>
</evidence>
<dbReference type="CTD" id="223075"/>
<dbReference type="AlphaFoldDB" id="A0A1S3GNY2"/>
<feature type="compositionally biased region" description="Acidic residues" evidence="3">
    <location>
        <begin position="527"/>
        <end position="539"/>
    </location>
</feature>
<dbReference type="Pfam" id="PF14723">
    <property type="entry name" value="SSFA2_C"/>
    <property type="match status" value="1"/>
</dbReference>
<reference evidence="6" key="1">
    <citation type="submission" date="2025-08" db="UniProtKB">
        <authorList>
            <consortium name="RefSeq"/>
        </authorList>
    </citation>
    <scope>IDENTIFICATION</scope>
    <source>
        <tissue evidence="6">Kidney</tissue>
    </source>
</reference>
<evidence type="ECO:0000256" key="1">
    <source>
        <dbReference type="ARBA" id="ARBA00023054"/>
    </source>
</evidence>
<keyword evidence="5" id="KW-1185">Reference proteome</keyword>
<accession>A0A1S3GNY2</accession>
<dbReference type="OrthoDB" id="9836301at2759"/>
<feature type="region of interest" description="Disordered" evidence="3">
    <location>
        <begin position="410"/>
        <end position="486"/>
    </location>
</feature>
<evidence type="ECO:0000256" key="2">
    <source>
        <dbReference type="SAM" id="Coils"/>
    </source>
</evidence>
<feature type="compositionally biased region" description="Polar residues" evidence="3">
    <location>
        <begin position="1"/>
        <end position="14"/>
    </location>
</feature>
<feature type="region of interest" description="Disordered" evidence="3">
    <location>
        <begin position="228"/>
        <end position="253"/>
    </location>
</feature>